<dbReference type="OrthoDB" id="5740883at2"/>
<evidence type="ECO:0000256" key="2">
    <source>
        <dbReference type="ARBA" id="ARBA00023125"/>
    </source>
</evidence>
<dbReference type="InterPro" id="IPR018060">
    <property type="entry name" value="HTH_AraC"/>
</dbReference>
<reference evidence="5 6" key="1">
    <citation type="submission" date="2019-04" db="EMBL/GenBank/DDBJ databases">
        <title>Reference strain of H23.</title>
        <authorList>
            <person name="Luo X."/>
        </authorList>
    </citation>
    <scope>NUCLEOTIDE SEQUENCE [LARGE SCALE GENOMIC DNA]</scope>
    <source>
        <strain evidence="5 6">H23</strain>
    </source>
</reference>
<dbReference type="SUPFAM" id="SSF51215">
    <property type="entry name" value="Regulatory protein AraC"/>
    <property type="match status" value="1"/>
</dbReference>
<dbReference type="InterPro" id="IPR009057">
    <property type="entry name" value="Homeodomain-like_sf"/>
</dbReference>
<accession>A0A4U5JSW7</accession>
<dbReference type="PROSITE" id="PS01124">
    <property type="entry name" value="HTH_ARAC_FAMILY_2"/>
    <property type="match status" value="1"/>
</dbReference>
<keyword evidence="3" id="KW-0804">Transcription</keyword>
<dbReference type="Gene3D" id="1.10.10.60">
    <property type="entry name" value="Homeodomain-like"/>
    <property type="match status" value="1"/>
</dbReference>
<keyword evidence="1" id="KW-0805">Transcription regulation</keyword>
<dbReference type="InterPro" id="IPR050204">
    <property type="entry name" value="AraC_XylS_family_regulators"/>
</dbReference>
<dbReference type="EMBL" id="SZUA01000003">
    <property type="protein sequence ID" value="TKR29439.1"/>
    <property type="molecule type" value="Genomic_DNA"/>
</dbReference>
<keyword evidence="2" id="KW-0238">DNA-binding</keyword>
<dbReference type="PANTHER" id="PTHR46796">
    <property type="entry name" value="HTH-TYPE TRANSCRIPTIONAL ACTIVATOR RHAS-RELATED"/>
    <property type="match status" value="1"/>
</dbReference>
<dbReference type="PANTHER" id="PTHR46796:SF6">
    <property type="entry name" value="ARAC SUBFAMILY"/>
    <property type="match status" value="1"/>
</dbReference>
<gene>
    <name evidence="5" type="ORF">FCE95_14925</name>
</gene>
<evidence type="ECO:0000256" key="1">
    <source>
        <dbReference type="ARBA" id="ARBA00023015"/>
    </source>
</evidence>
<dbReference type="SUPFAM" id="SSF46689">
    <property type="entry name" value="Homeodomain-like"/>
    <property type="match status" value="2"/>
</dbReference>
<sequence>MLATAVSSPPALQVDLHAHPRGVISFDAVDEHRIRIQSGHARGRCEGKRFTAASGDIDFLPAGSAARWEEDDASASIVLRFPPSLLQRTAEGLGFDGARIGLAPRHQLRDPQIEHLAWALRADREAGSPSGPLYAESVGLALAAHLVTQHRALQSISSRGLSKPQLRRVSDYVEAHLDETLTLSRLAEVAGISASHLKTLFKRSTGLPVHAYVVRRRVERARTLLLRRELPANQIALEAGFSHHSHMVRCLRRVLGAAAAPLLRGGR</sequence>
<dbReference type="SMART" id="SM00342">
    <property type="entry name" value="HTH_ARAC"/>
    <property type="match status" value="1"/>
</dbReference>
<name>A0A4U5JSW7_9GAMM</name>
<evidence type="ECO:0000259" key="4">
    <source>
        <dbReference type="PROSITE" id="PS01124"/>
    </source>
</evidence>
<dbReference type="GO" id="GO:0003700">
    <property type="term" value="F:DNA-binding transcription factor activity"/>
    <property type="evidence" value="ECO:0007669"/>
    <property type="project" value="InterPro"/>
</dbReference>
<dbReference type="Pfam" id="PF02311">
    <property type="entry name" value="AraC_binding"/>
    <property type="match status" value="1"/>
</dbReference>
<dbReference type="Pfam" id="PF12833">
    <property type="entry name" value="HTH_18"/>
    <property type="match status" value="1"/>
</dbReference>
<organism evidence="5 6">
    <name type="scientific">Luteimonas gilva</name>
    <dbReference type="NCBI Taxonomy" id="2572684"/>
    <lineage>
        <taxon>Bacteria</taxon>
        <taxon>Pseudomonadati</taxon>
        <taxon>Pseudomonadota</taxon>
        <taxon>Gammaproteobacteria</taxon>
        <taxon>Lysobacterales</taxon>
        <taxon>Lysobacteraceae</taxon>
        <taxon>Luteimonas</taxon>
    </lineage>
</organism>
<evidence type="ECO:0000256" key="3">
    <source>
        <dbReference type="ARBA" id="ARBA00023163"/>
    </source>
</evidence>
<proteinExistence type="predicted"/>
<dbReference type="RefSeq" id="WP_137267841.1">
    <property type="nucleotide sequence ID" value="NZ_SZUA01000003.1"/>
</dbReference>
<dbReference type="InterPro" id="IPR037923">
    <property type="entry name" value="HTH-like"/>
</dbReference>
<comment type="caution">
    <text evidence="5">The sequence shown here is derived from an EMBL/GenBank/DDBJ whole genome shotgun (WGS) entry which is preliminary data.</text>
</comment>
<dbReference type="AlphaFoldDB" id="A0A4U5JSW7"/>
<dbReference type="InterPro" id="IPR003313">
    <property type="entry name" value="AraC-bd"/>
</dbReference>
<evidence type="ECO:0000313" key="6">
    <source>
        <dbReference type="Proteomes" id="UP000308707"/>
    </source>
</evidence>
<dbReference type="Proteomes" id="UP000308707">
    <property type="component" value="Unassembled WGS sequence"/>
</dbReference>
<feature type="domain" description="HTH araC/xylS-type" evidence="4">
    <location>
        <begin position="167"/>
        <end position="265"/>
    </location>
</feature>
<keyword evidence="6" id="KW-1185">Reference proteome</keyword>
<protein>
    <submittedName>
        <fullName evidence="5">AraC family transcriptional regulator</fullName>
    </submittedName>
</protein>
<evidence type="ECO:0000313" key="5">
    <source>
        <dbReference type="EMBL" id="TKR29439.1"/>
    </source>
</evidence>
<dbReference type="GO" id="GO:0043565">
    <property type="term" value="F:sequence-specific DNA binding"/>
    <property type="evidence" value="ECO:0007669"/>
    <property type="project" value="InterPro"/>
</dbReference>